<dbReference type="EC" id="2.1.1.37" evidence="1"/>
<evidence type="ECO:0000256" key="8">
    <source>
        <dbReference type="RuleBase" id="RU000416"/>
    </source>
</evidence>
<organism evidence="9 10">
    <name type="scientific">Terricaulis silvestris</name>
    <dbReference type="NCBI Taxonomy" id="2686094"/>
    <lineage>
        <taxon>Bacteria</taxon>
        <taxon>Pseudomonadati</taxon>
        <taxon>Pseudomonadota</taxon>
        <taxon>Alphaproteobacteria</taxon>
        <taxon>Caulobacterales</taxon>
        <taxon>Caulobacteraceae</taxon>
        <taxon>Terricaulis</taxon>
    </lineage>
</organism>
<dbReference type="PANTHER" id="PTHR46098:SF1">
    <property type="entry name" value="TRNA (CYTOSINE(38)-C(5))-METHYLTRANSFERASE"/>
    <property type="match status" value="1"/>
</dbReference>
<name>A0A6I6MJZ9_9CAUL</name>
<proteinExistence type="inferred from homology"/>
<comment type="similarity">
    <text evidence="7 8">Belongs to the class I-like SAM-binding methyltransferase superfamily. C5-methyltransferase family.</text>
</comment>
<evidence type="ECO:0000256" key="3">
    <source>
        <dbReference type="ARBA" id="ARBA00022679"/>
    </source>
</evidence>
<dbReference type="REBASE" id="365021">
    <property type="entry name" value="M.Cba1274ORF1067P"/>
</dbReference>
<dbReference type="Gene3D" id="3.40.50.150">
    <property type="entry name" value="Vaccinia Virus protein VP39"/>
    <property type="match status" value="1"/>
</dbReference>
<keyword evidence="5" id="KW-0680">Restriction system</keyword>
<dbReference type="Pfam" id="PF00145">
    <property type="entry name" value="DNA_methylase"/>
    <property type="match status" value="1"/>
</dbReference>
<keyword evidence="4 7" id="KW-0949">S-adenosyl-L-methionine</keyword>
<dbReference type="PROSITE" id="PS51679">
    <property type="entry name" value="SAM_MT_C5"/>
    <property type="match status" value="1"/>
</dbReference>
<dbReference type="RefSeq" id="WP_158765201.1">
    <property type="nucleotide sequence ID" value="NZ_CP047045.1"/>
</dbReference>
<dbReference type="InterPro" id="IPR050750">
    <property type="entry name" value="C5-MTase"/>
</dbReference>
<dbReference type="GO" id="GO:0003886">
    <property type="term" value="F:DNA (cytosine-5-)-methyltransferase activity"/>
    <property type="evidence" value="ECO:0007669"/>
    <property type="project" value="UniProtKB-EC"/>
</dbReference>
<dbReference type="KEGG" id="tsv:DSM104635_01067"/>
<evidence type="ECO:0000256" key="1">
    <source>
        <dbReference type="ARBA" id="ARBA00011975"/>
    </source>
</evidence>
<comment type="catalytic activity">
    <reaction evidence="6">
        <text>a 2'-deoxycytidine in DNA + S-adenosyl-L-methionine = a 5-methyl-2'-deoxycytidine in DNA + S-adenosyl-L-homocysteine + H(+)</text>
        <dbReference type="Rhea" id="RHEA:13681"/>
        <dbReference type="Rhea" id="RHEA-COMP:11369"/>
        <dbReference type="Rhea" id="RHEA-COMP:11370"/>
        <dbReference type="ChEBI" id="CHEBI:15378"/>
        <dbReference type="ChEBI" id="CHEBI:57856"/>
        <dbReference type="ChEBI" id="CHEBI:59789"/>
        <dbReference type="ChEBI" id="CHEBI:85452"/>
        <dbReference type="ChEBI" id="CHEBI:85454"/>
        <dbReference type="EC" id="2.1.1.37"/>
    </reaction>
</comment>
<reference evidence="10" key="1">
    <citation type="submission" date="2019-12" db="EMBL/GenBank/DDBJ databases">
        <title>Complete genome of Terracaulis silvestris 0127_4.</title>
        <authorList>
            <person name="Vieira S."/>
            <person name="Riedel T."/>
            <person name="Sproer C."/>
            <person name="Pascual J."/>
            <person name="Boedeker C."/>
            <person name="Overmann J."/>
        </authorList>
    </citation>
    <scope>NUCLEOTIDE SEQUENCE [LARGE SCALE GENOMIC DNA]</scope>
    <source>
        <strain evidence="10">0127_4</strain>
    </source>
</reference>
<evidence type="ECO:0000256" key="6">
    <source>
        <dbReference type="ARBA" id="ARBA00047422"/>
    </source>
</evidence>
<protein>
    <recommendedName>
        <fullName evidence="1">DNA (cytosine-5-)-methyltransferase</fullName>
        <ecNumber evidence="1">2.1.1.37</ecNumber>
    </recommendedName>
</protein>
<evidence type="ECO:0000313" key="10">
    <source>
        <dbReference type="Proteomes" id="UP000431269"/>
    </source>
</evidence>
<dbReference type="PRINTS" id="PR00105">
    <property type="entry name" value="C5METTRFRASE"/>
</dbReference>
<dbReference type="SUPFAM" id="SSF53335">
    <property type="entry name" value="S-adenosyl-L-methionine-dependent methyltransferases"/>
    <property type="match status" value="1"/>
</dbReference>
<sequence>MNRDSGAPLYEFFAGGGLARLGLADSFSCVFANDIEPAKASAYRRAFGDETMREGDIWKLSPADLPGQAALAWASFPCQDLSLAGERRGLAAPRSGAFWGFHQLIERLAHEKRAPDVLALENVCGLLSSHGGSDFMALIHALDDLGYRVGALEIDAALFAPQSRPRLFVIASRNVPAALISSGPSEPFHSQGIRNVVARLPDGLRKRFVWWRLDTPPKRNTRLADVLDDEPQGVAWQSQEHTAKLLGQMSTLQRARVDALRESGRREVGAVFRRIRVEHGERVQRAEARFDGIAGCLRTPAGGSSKQLLLFVEGDQVRSRLLSPREAARLMGVPEHYPLPAGQTAALHLVGDAVCVPVVRWLSQHLLAPLAGVGIERKSA</sequence>
<evidence type="ECO:0000256" key="5">
    <source>
        <dbReference type="ARBA" id="ARBA00022747"/>
    </source>
</evidence>
<feature type="active site" evidence="7">
    <location>
        <position position="78"/>
    </location>
</feature>
<dbReference type="Gene3D" id="3.90.120.10">
    <property type="entry name" value="DNA Methylase, subunit A, domain 2"/>
    <property type="match status" value="1"/>
</dbReference>
<dbReference type="PANTHER" id="PTHR46098">
    <property type="entry name" value="TRNA (CYTOSINE(38)-C(5))-METHYLTRANSFERASE"/>
    <property type="match status" value="1"/>
</dbReference>
<keyword evidence="10" id="KW-1185">Reference proteome</keyword>
<dbReference type="AlphaFoldDB" id="A0A6I6MJZ9"/>
<evidence type="ECO:0000256" key="2">
    <source>
        <dbReference type="ARBA" id="ARBA00022603"/>
    </source>
</evidence>
<dbReference type="InterPro" id="IPR001525">
    <property type="entry name" value="C5_MeTfrase"/>
</dbReference>
<keyword evidence="2 7" id="KW-0489">Methyltransferase</keyword>
<evidence type="ECO:0000256" key="4">
    <source>
        <dbReference type="ARBA" id="ARBA00022691"/>
    </source>
</evidence>
<gene>
    <name evidence="9" type="primary">hhaIM</name>
    <name evidence="9" type="ORF">DSM104635_01067</name>
</gene>
<dbReference type="InterPro" id="IPR029063">
    <property type="entry name" value="SAM-dependent_MTases_sf"/>
</dbReference>
<evidence type="ECO:0000256" key="7">
    <source>
        <dbReference type="PROSITE-ProRule" id="PRU01016"/>
    </source>
</evidence>
<evidence type="ECO:0000313" key="9">
    <source>
        <dbReference type="EMBL" id="QGZ94251.1"/>
    </source>
</evidence>
<dbReference type="EMBL" id="CP047045">
    <property type="protein sequence ID" value="QGZ94251.1"/>
    <property type="molecule type" value="Genomic_DNA"/>
</dbReference>
<dbReference type="GO" id="GO:0032259">
    <property type="term" value="P:methylation"/>
    <property type="evidence" value="ECO:0007669"/>
    <property type="project" value="UniProtKB-KW"/>
</dbReference>
<keyword evidence="3 7" id="KW-0808">Transferase</keyword>
<dbReference type="NCBIfam" id="TIGR00675">
    <property type="entry name" value="dcm"/>
    <property type="match status" value="1"/>
</dbReference>
<dbReference type="GO" id="GO:0009307">
    <property type="term" value="P:DNA restriction-modification system"/>
    <property type="evidence" value="ECO:0007669"/>
    <property type="project" value="UniProtKB-KW"/>
</dbReference>
<accession>A0A6I6MJZ9</accession>
<dbReference type="Proteomes" id="UP000431269">
    <property type="component" value="Chromosome"/>
</dbReference>